<evidence type="ECO:0000313" key="5">
    <source>
        <dbReference type="Proteomes" id="UP001151582"/>
    </source>
</evidence>
<evidence type="ECO:0000256" key="1">
    <source>
        <dbReference type="SAM" id="MobiDB-lite"/>
    </source>
</evidence>
<feature type="transmembrane region" description="Helical" evidence="2">
    <location>
        <begin position="344"/>
        <end position="364"/>
    </location>
</feature>
<comment type="caution">
    <text evidence="4">The sequence shown here is derived from an EMBL/GenBank/DDBJ whole genome shotgun (WGS) entry which is preliminary data.</text>
</comment>
<keyword evidence="2" id="KW-0812">Transmembrane</keyword>
<reference evidence="4" key="1">
    <citation type="submission" date="2022-07" db="EMBL/GenBank/DDBJ databases">
        <title>Phylogenomic reconstructions and comparative analyses of Kickxellomycotina fungi.</title>
        <authorList>
            <person name="Reynolds N.K."/>
            <person name="Stajich J.E."/>
            <person name="Barry K."/>
            <person name="Grigoriev I.V."/>
            <person name="Crous P."/>
            <person name="Smith M.E."/>
        </authorList>
    </citation>
    <scope>NUCLEOTIDE SEQUENCE</scope>
    <source>
        <strain evidence="4">RSA 567</strain>
    </source>
</reference>
<feature type="domain" description="DUF1206" evidence="3">
    <location>
        <begin position="296"/>
        <end position="364"/>
    </location>
</feature>
<proteinExistence type="predicted"/>
<keyword evidence="2" id="KW-1133">Transmembrane helix</keyword>
<feature type="transmembrane region" description="Helical" evidence="2">
    <location>
        <begin position="288"/>
        <end position="313"/>
    </location>
</feature>
<dbReference type="Pfam" id="PF06724">
    <property type="entry name" value="DUF1206"/>
    <property type="match status" value="2"/>
</dbReference>
<gene>
    <name evidence="4" type="ORF">H4R34_004637</name>
</gene>
<evidence type="ECO:0000256" key="2">
    <source>
        <dbReference type="SAM" id="Phobius"/>
    </source>
</evidence>
<accession>A0A9W8B562</accession>
<feature type="domain" description="DUF1206" evidence="3">
    <location>
        <begin position="106"/>
        <end position="179"/>
    </location>
</feature>
<feature type="region of interest" description="Disordered" evidence="1">
    <location>
        <begin position="23"/>
        <end position="68"/>
    </location>
</feature>
<protein>
    <recommendedName>
        <fullName evidence="3">DUF1206 domain-containing protein</fullName>
    </recommendedName>
</protein>
<feature type="transmembrane region" description="Helical" evidence="2">
    <location>
        <begin position="144"/>
        <end position="172"/>
    </location>
</feature>
<evidence type="ECO:0000313" key="4">
    <source>
        <dbReference type="EMBL" id="KAJ1974651.1"/>
    </source>
</evidence>
<feature type="region of interest" description="Disordered" evidence="1">
    <location>
        <begin position="442"/>
        <end position="462"/>
    </location>
</feature>
<feature type="transmembrane region" description="Helical" evidence="2">
    <location>
        <begin position="102"/>
        <end position="124"/>
    </location>
</feature>
<dbReference type="AlphaFoldDB" id="A0A9W8B562"/>
<keyword evidence="2" id="KW-0472">Membrane</keyword>
<feature type="transmembrane region" description="Helical" evidence="2">
    <location>
        <begin position="249"/>
        <end position="268"/>
    </location>
</feature>
<name>A0A9W8B562_9FUNG</name>
<dbReference type="Proteomes" id="UP001151582">
    <property type="component" value="Unassembled WGS sequence"/>
</dbReference>
<dbReference type="InterPro" id="IPR009597">
    <property type="entry name" value="DUF1206"/>
</dbReference>
<dbReference type="EMBL" id="JANBQB010000625">
    <property type="protein sequence ID" value="KAJ1974651.1"/>
    <property type="molecule type" value="Genomic_DNA"/>
</dbReference>
<organism evidence="4 5">
    <name type="scientific">Dimargaris verticillata</name>
    <dbReference type="NCBI Taxonomy" id="2761393"/>
    <lineage>
        <taxon>Eukaryota</taxon>
        <taxon>Fungi</taxon>
        <taxon>Fungi incertae sedis</taxon>
        <taxon>Zoopagomycota</taxon>
        <taxon>Kickxellomycotina</taxon>
        <taxon>Dimargaritomycetes</taxon>
        <taxon>Dimargaritales</taxon>
        <taxon>Dimargaritaceae</taxon>
        <taxon>Dimargaris</taxon>
    </lineage>
</organism>
<evidence type="ECO:0000259" key="3">
    <source>
        <dbReference type="Pfam" id="PF06724"/>
    </source>
</evidence>
<feature type="transmembrane region" description="Helical" evidence="2">
    <location>
        <begin position="198"/>
        <end position="219"/>
    </location>
</feature>
<sequence>MPPSQYLFGPKAPHNFIHVASEDATTSHHAHNSGPVSGSLETDWAREPTQSPPTQPLTAPCVEKPTDSLPQQRGVRQWWKRWLTDFNSPGGVTPEHRRYVRLFGQVGFIAKGIVYGIIGGLTISTATNSPSPGGSQDNASPQGAFLLIGSSGPVAIPLLLVMAVGLAFYIVWRFWEALTGQGADQTFSSLKNFFKYRLSPFVSGCVYTAYLFYVIFVAIKDNLADRNPESNSGCFPSCWNQSAIGRVGLGFIGVAFLIATLTQLGPALTGSFHGELRVQHTHKRWLKILVYVAGHIGFLARAGVFLLVAVLVLKSIDSEVDQTHFTVGASINQLRGNKAGKACLWLLGLGLVVYGLFAISNSYFKYFPTRPRNNRPFPRRHAHTAQCPLNRASVMSPSTNEPCPHCGGNPLPQDSLSLHQVTTSSVQPPATAMHETYARDYDPTAHPQITPAAEPSRNRYFF</sequence>
<keyword evidence="5" id="KW-1185">Reference proteome</keyword>
<dbReference type="OrthoDB" id="18869at2759"/>